<dbReference type="AlphaFoldDB" id="A0A418NWJ6"/>
<protein>
    <submittedName>
        <fullName evidence="1">Uncharacterized protein</fullName>
    </submittedName>
</protein>
<dbReference type="OrthoDB" id="7411220at2"/>
<organism evidence="1 2">
    <name type="scientific">Aurantiacibacter zhengii</name>
    <dbReference type="NCBI Taxonomy" id="2307003"/>
    <lineage>
        <taxon>Bacteria</taxon>
        <taxon>Pseudomonadati</taxon>
        <taxon>Pseudomonadota</taxon>
        <taxon>Alphaproteobacteria</taxon>
        <taxon>Sphingomonadales</taxon>
        <taxon>Erythrobacteraceae</taxon>
        <taxon>Aurantiacibacter</taxon>
    </lineage>
</organism>
<accession>A0A418NWJ6</accession>
<proteinExistence type="predicted"/>
<sequence length="98" mass="10654">MILLAALATVVLYPVAGDDTRLQDEGTIISPDAVEAIETGSDTVLCMDLPEDASSHDRACLTRAEWDTTLELAEADAAQRDSVQARERALTNAYIYLR</sequence>
<dbReference type="Proteomes" id="UP000286576">
    <property type="component" value="Unassembled WGS sequence"/>
</dbReference>
<evidence type="ECO:0000313" key="1">
    <source>
        <dbReference type="EMBL" id="RIV88945.1"/>
    </source>
</evidence>
<comment type="caution">
    <text evidence="1">The sequence shown here is derived from an EMBL/GenBank/DDBJ whole genome shotgun (WGS) entry which is preliminary data.</text>
</comment>
<name>A0A418NWJ6_9SPHN</name>
<keyword evidence="2" id="KW-1185">Reference proteome</keyword>
<dbReference type="RefSeq" id="WP_119584224.1">
    <property type="nucleotide sequence ID" value="NZ_CAWODQ010000001.1"/>
</dbReference>
<evidence type="ECO:0000313" key="2">
    <source>
        <dbReference type="Proteomes" id="UP000286576"/>
    </source>
</evidence>
<dbReference type="EMBL" id="QXFL01000001">
    <property type="protein sequence ID" value="RIV88945.1"/>
    <property type="molecule type" value="Genomic_DNA"/>
</dbReference>
<gene>
    <name evidence="1" type="ORF">D2V07_01320</name>
</gene>
<reference evidence="1 2" key="1">
    <citation type="submission" date="2018-08" db="EMBL/GenBank/DDBJ databases">
        <title>Erythrobacter zhengii sp.nov., a bacterium isolated from deep-sea sediment.</title>
        <authorList>
            <person name="Fang C."/>
            <person name="Wu Y.-H."/>
            <person name="Sun C."/>
            <person name="Wang H."/>
            <person name="Cheng H."/>
            <person name="Meng F.-X."/>
            <person name="Wang C.-S."/>
            <person name="Xu X.-W."/>
        </authorList>
    </citation>
    <scope>NUCLEOTIDE SEQUENCE [LARGE SCALE GENOMIC DNA]</scope>
    <source>
        <strain evidence="1 2">V18</strain>
    </source>
</reference>